<reference evidence="1 2" key="1">
    <citation type="submission" date="2024-09" db="EMBL/GenBank/DDBJ databases">
        <title>Floridaenema gen nov. (Aerosakkonemataceae, Aerosakkonematales ord. nov., Cyanobacteria) from benthic tropical and subtropical fresh waters, with the description of four new species.</title>
        <authorList>
            <person name="Moretto J.A."/>
            <person name="Berthold D.E."/>
            <person name="Lefler F.W."/>
            <person name="Huang I.-S."/>
            <person name="Laughinghouse H. IV."/>
        </authorList>
    </citation>
    <scope>NUCLEOTIDE SEQUENCE [LARGE SCALE GENOMIC DNA]</scope>
    <source>
        <strain evidence="1 2">BLCC-F167</strain>
    </source>
</reference>
<dbReference type="RefSeq" id="WP_413279107.1">
    <property type="nucleotide sequence ID" value="NZ_JBHFNT010000173.1"/>
</dbReference>
<protein>
    <submittedName>
        <fullName evidence="1">Uncharacterized protein</fullName>
    </submittedName>
</protein>
<organism evidence="1 2">
    <name type="scientific">Floridaenema evergladense BLCC-F167</name>
    <dbReference type="NCBI Taxonomy" id="3153639"/>
    <lineage>
        <taxon>Bacteria</taxon>
        <taxon>Bacillati</taxon>
        <taxon>Cyanobacteriota</taxon>
        <taxon>Cyanophyceae</taxon>
        <taxon>Oscillatoriophycideae</taxon>
        <taxon>Aerosakkonematales</taxon>
        <taxon>Aerosakkonemataceae</taxon>
        <taxon>Floridanema</taxon>
        <taxon>Floridanema evergladense</taxon>
    </lineage>
</organism>
<name>A0ABV4WNR4_9CYAN</name>
<gene>
    <name evidence="1" type="ORF">ACE1CA_19575</name>
</gene>
<proteinExistence type="predicted"/>
<dbReference type="EMBL" id="JBHFNT010000173">
    <property type="protein sequence ID" value="MFB2836736.1"/>
    <property type="molecule type" value="Genomic_DNA"/>
</dbReference>
<accession>A0ABV4WNR4</accession>
<comment type="caution">
    <text evidence="1">The sequence shown here is derived from an EMBL/GenBank/DDBJ whole genome shotgun (WGS) entry which is preliminary data.</text>
</comment>
<keyword evidence="2" id="KW-1185">Reference proteome</keyword>
<sequence length="176" mass="19387">MQHKSILGVVASCTVISSSFFMLTWQPQRVLALTNVPVNQVLSPIKKKATVPIFIPSKLPFSEPEKVYYISEVTDKGYMVSFNYTPNCQGTPCYIGSIEAERGGEFIKPETGITKAFRKVRLSGGTTGVFHNGCGAYCTATLEWKRQGILYRVTVKNGEEKDLIAIANSAILSGRR</sequence>
<dbReference type="Proteomes" id="UP001576780">
    <property type="component" value="Unassembled WGS sequence"/>
</dbReference>
<evidence type="ECO:0000313" key="1">
    <source>
        <dbReference type="EMBL" id="MFB2836736.1"/>
    </source>
</evidence>
<evidence type="ECO:0000313" key="2">
    <source>
        <dbReference type="Proteomes" id="UP001576780"/>
    </source>
</evidence>